<accession>A0A4Q9MC46</accession>
<dbReference type="Proteomes" id="UP000292957">
    <property type="component" value="Unassembled WGS sequence"/>
</dbReference>
<organism evidence="2">
    <name type="scientific">Dichomitus squalens</name>
    <dbReference type="NCBI Taxonomy" id="114155"/>
    <lineage>
        <taxon>Eukaryota</taxon>
        <taxon>Fungi</taxon>
        <taxon>Dikarya</taxon>
        <taxon>Basidiomycota</taxon>
        <taxon>Agaricomycotina</taxon>
        <taxon>Agaricomycetes</taxon>
        <taxon>Polyporales</taxon>
        <taxon>Polyporaceae</taxon>
        <taxon>Dichomitus</taxon>
    </lineage>
</organism>
<feature type="region of interest" description="Disordered" evidence="1">
    <location>
        <begin position="159"/>
        <end position="209"/>
    </location>
</feature>
<feature type="compositionally biased region" description="Basic and acidic residues" evidence="1">
    <location>
        <begin position="190"/>
        <end position="202"/>
    </location>
</feature>
<dbReference type="AlphaFoldDB" id="A0A4Q9MC46"/>
<dbReference type="OrthoDB" id="2729829at2759"/>
<name>A0A4Q9MC46_9APHY</name>
<gene>
    <name evidence="2" type="ORF">BD311DRAFT_670860</name>
</gene>
<evidence type="ECO:0000313" key="2">
    <source>
        <dbReference type="EMBL" id="TBU24850.1"/>
    </source>
</evidence>
<evidence type="ECO:0000256" key="1">
    <source>
        <dbReference type="SAM" id="MobiDB-lite"/>
    </source>
</evidence>
<feature type="compositionally biased region" description="Low complexity" evidence="1">
    <location>
        <begin position="172"/>
        <end position="186"/>
    </location>
</feature>
<reference evidence="2" key="1">
    <citation type="submission" date="2019-01" db="EMBL/GenBank/DDBJ databases">
        <title>Draft genome sequences of three monokaryotic isolates of the white-rot basidiomycete fungus Dichomitus squalens.</title>
        <authorList>
            <consortium name="DOE Joint Genome Institute"/>
            <person name="Lopez S.C."/>
            <person name="Andreopoulos B."/>
            <person name="Pangilinan J."/>
            <person name="Lipzen A."/>
            <person name="Riley R."/>
            <person name="Ahrendt S."/>
            <person name="Ng V."/>
            <person name="Barry K."/>
            <person name="Daum C."/>
            <person name="Grigoriev I.V."/>
            <person name="Hilden K.S."/>
            <person name="Makela M.R."/>
            <person name="de Vries R.P."/>
        </authorList>
    </citation>
    <scope>NUCLEOTIDE SEQUENCE [LARGE SCALE GENOMIC DNA]</scope>
    <source>
        <strain evidence="2">OM18370.1</strain>
    </source>
</reference>
<proteinExistence type="predicted"/>
<dbReference type="EMBL" id="ML143471">
    <property type="protein sequence ID" value="TBU24850.1"/>
    <property type="molecule type" value="Genomic_DNA"/>
</dbReference>
<protein>
    <submittedName>
        <fullName evidence="2">Uncharacterized protein</fullName>
    </submittedName>
</protein>
<sequence>MFAAFMTGAKPFDLAATLESWSTANADHLIPEFRGKPKRKDDPTAQAWLDLVEMGCGARRVPKTHWPDVAKHFMAKKARGRVMEVEKVMRVLQGEQWGWTWKSFRVAFLNMGWNIDEKQTREVNVERKTTGLWRIVAGTKDESSSTSVLGARSSGSKAVVPASKTVVDTKPSKSSPSKLLSSVPKPAVLQKEKDKKDKEPKPTHSRSNSLFSLPALPFLRAAPQPEQSMLNKISAQVPLWLLAATEALAGLANDNPDVLTAIATVLVAVGTISGGGTAAVAAIGEAAVVVGRALKSAHDRVNSGGGHGHHGH</sequence>